<sequence length="89" mass="9569">MATESVRSVRNNFSDVIGRVQQHHERVTITKNGEPAAVLISPEDLDSMEETLTILSEPGARAELAEAEQSILDGDVVAGADAIAALRQR</sequence>
<accession>A0A936TCS7</accession>
<proteinExistence type="inferred from homology"/>
<comment type="similarity">
    <text evidence="1 2">Belongs to the phD/YefM antitoxin family.</text>
</comment>
<dbReference type="Proteomes" id="UP000727993">
    <property type="component" value="Unassembled WGS sequence"/>
</dbReference>
<dbReference type="InterPro" id="IPR036165">
    <property type="entry name" value="YefM-like_sf"/>
</dbReference>
<dbReference type="PANTHER" id="PTHR33713">
    <property type="entry name" value="ANTITOXIN YAFN-RELATED"/>
    <property type="match status" value="1"/>
</dbReference>
<dbReference type="AlphaFoldDB" id="A0A936TCS7"/>
<gene>
    <name evidence="3" type="ORF">IPN02_06975</name>
</gene>
<dbReference type="PANTHER" id="PTHR33713:SF10">
    <property type="entry name" value="ANTITOXIN YAFN"/>
    <property type="match status" value="1"/>
</dbReference>
<dbReference type="InterPro" id="IPR051405">
    <property type="entry name" value="phD/YefM_antitoxin"/>
</dbReference>
<evidence type="ECO:0000256" key="2">
    <source>
        <dbReference type="RuleBase" id="RU362080"/>
    </source>
</evidence>
<reference evidence="3 4" key="1">
    <citation type="submission" date="2020-10" db="EMBL/GenBank/DDBJ databases">
        <title>Connecting structure to function with the recovery of over 1000 high-quality activated sludge metagenome-assembled genomes encoding full-length rRNA genes using long-read sequencing.</title>
        <authorList>
            <person name="Singleton C.M."/>
            <person name="Petriglieri F."/>
            <person name="Kristensen J.M."/>
            <person name="Kirkegaard R.H."/>
            <person name="Michaelsen T.Y."/>
            <person name="Andersen M.H."/>
            <person name="Karst S.M."/>
            <person name="Dueholm M.S."/>
            <person name="Nielsen P.H."/>
            <person name="Albertsen M."/>
        </authorList>
    </citation>
    <scope>NUCLEOTIDE SEQUENCE [LARGE SCALE GENOMIC DNA]</scope>
    <source>
        <strain evidence="3">Lyne_18-Q3-R50-59_MAXAC.006</strain>
    </source>
</reference>
<dbReference type="SUPFAM" id="SSF143120">
    <property type="entry name" value="YefM-like"/>
    <property type="match status" value="1"/>
</dbReference>
<dbReference type="InterPro" id="IPR006442">
    <property type="entry name" value="Antitoxin_Phd/YefM"/>
</dbReference>
<dbReference type="Gene3D" id="3.40.1620.10">
    <property type="entry name" value="YefM-like domain"/>
    <property type="match status" value="1"/>
</dbReference>
<organism evidence="3 4">
    <name type="scientific">Candidatus Neomicrothrix subdominans</name>
    <dbReference type="NCBI Taxonomy" id="2954438"/>
    <lineage>
        <taxon>Bacteria</taxon>
        <taxon>Bacillati</taxon>
        <taxon>Actinomycetota</taxon>
        <taxon>Acidimicrobiia</taxon>
        <taxon>Acidimicrobiales</taxon>
        <taxon>Microthrixaceae</taxon>
        <taxon>Candidatus Neomicrothrix</taxon>
    </lineage>
</organism>
<evidence type="ECO:0000313" key="3">
    <source>
        <dbReference type="EMBL" id="MBK9296578.1"/>
    </source>
</evidence>
<evidence type="ECO:0000313" key="4">
    <source>
        <dbReference type="Proteomes" id="UP000727993"/>
    </source>
</evidence>
<evidence type="ECO:0000256" key="1">
    <source>
        <dbReference type="ARBA" id="ARBA00009981"/>
    </source>
</evidence>
<protein>
    <recommendedName>
        <fullName evidence="2">Antitoxin</fullName>
    </recommendedName>
</protein>
<dbReference type="Gene3D" id="1.10.1220.170">
    <property type="match status" value="1"/>
</dbReference>
<comment type="function">
    <text evidence="2">Antitoxin component of a type II toxin-antitoxin (TA) system.</text>
</comment>
<dbReference type="Pfam" id="PF02604">
    <property type="entry name" value="PhdYeFM_antitox"/>
    <property type="match status" value="1"/>
</dbReference>
<name>A0A936TCS7_9ACTN</name>
<comment type="caution">
    <text evidence="3">The sequence shown here is derived from an EMBL/GenBank/DDBJ whole genome shotgun (WGS) entry which is preliminary data.</text>
</comment>
<dbReference type="EMBL" id="JADJZA010000003">
    <property type="protein sequence ID" value="MBK9296578.1"/>
    <property type="molecule type" value="Genomic_DNA"/>
</dbReference>
<dbReference type="NCBIfam" id="TIGR01552">
    <property type="entry name" value="phd_fam"/>
    <property type="match status" value="1"/>
</dbReference>